<gene>
    <name evidence="2" type="ORF">KME07_03755</name>
</gene>
<evidence type="ECO:0000313" key="2">
    <source>
        <dbReference type="EMBL" id="MBW4464542.1"/>
    </source>
</evidence>
<dbReference type="GO" id="GO:0016747">
    <property type="term" value="F:acyltransferase activity, transferring groups other than amino-acyl groups"/>
    <property type="evidence" value="ECO:0007669"/>
    <property type="project" value="InterPro"/>
</dbReference>
<dbReference type="InterPro" id="IPR000182">
    <property type="entry name" value="GNAT_dom"/>
</dbReference>
<dbReference type="InterPro" id="IPR016181">
    <property type="entry name" value="Acyl_CoA_acyltransferase"/>
</dbReference>
<dbReference type="Pfam" id="PF00583">
    <property type="entry name" value="Acetyltransf_1"/>
    <property type="match status" value="1"/>
</dbReference>
<organism evidence="2 3">
    <name type="scientific">Pegethrix bostrychoides GSE-TBD4-15B</name>
    <dbReference type="NCBI Taxonomy" id="2839662"/>
    <lineage>
        <taxon>Bacteria</taxon>
        <taxon>Bacillati</taxon>
        <taxon>Cyanobacteriota</taxon>
        <taxon>Cyanophyceae</taxon>
        <taxon>Oculatellales</taxon>
        <taxon>Oculatellaceae</taxon>
        <taxon>Pegethrix</taxon>
    </lineage>
</organism>
<evidence type="ECO:0000259" key="1">
    <source>
        <dbReference type="Pfam" id="PF00583"/>
    </source>
</evidence>
<reference evidence="2" key="2">
    <citation type="journal article" date="2022" name="Microbiol. Resour. Announc.">
        <title>Metagenome Sequencing to Explore Phylogenomics of Terrestrial Cyanobacteria.</title>
        <authorList>
            <person name="Ward R.D."/>
            <person name="Stajich J.E."/>
            <person name="Johansen J.R."/>
            <person name="Huntemann M."/>
            <person name="Clum A."/>
            <person name="Foster B."/>
            <person name="Foster B."/>
            <person name="Roux S."/>
            <person name="Palaniappan K."/>
            <person name="Varghese N."/>
            <person name="Mukherjee S."/>
            <person name="Reddy T.B.K."/>
            <person name="Daum C."/>
            <person name="Copeland A."/>
            <person name="Chen I.A."/>
            <person name="Ivanova N.N."/>
            <person name="Kyrpides N.C."/>
            <person name="Shapiro N."/>
            <person name="Eloe-Fadrosh E.A."/>
            <person name="Pietrasiak N."/>
        </authorList>
    </citation>
    <scope>NUCLEOTIDE SEQUENCE</scope>
    <source>
        <strain evidence="2">GSE-TBD4-15B</strain>
    </source>
</reference>
<name>A0A951P7N7_9CYAN</name>
<dbReference type="Proteomes" id="UP000707356">
    <property type="component" value="Unassembled WGS sequence"/>
</dbReference>
<accession>A0A951P7N7</accession>
<dbReference type="Gene3D" id="3.40.630.30">
    <property type="match status" value="1"/>
</dbReference>
<proteinExistence type="predicted"/>
<evidence type="ECO:0000313" key="3">
    <source>
        <dbReference type="Proteomes" id="UP000707356"/>
    </source>
</evidence>
<feature type="domain" description="N-acetyltransferase" evidence="1">
    <location>
        <begin position="39"/>
        <end position="97"/>
    </location>
</feature>
<protein>
    <submittedName>
        <fullName evidence="2">GNAT family N-acetyltransferase</fullName>
    </submittedName>
</protein>
<dbReference type="SUPFAM" id="SSF55729">
    <property type="entry name" value="Acyl-CoA N-acyltransferases (Nat)"/>
    <property type="match status" value="1"/>
</dbReference>
<sequence>MERIVIAPISEFESESINHLAEESLSQGFRFVERLVREYRSGLNCFDQPGELLITASVQGAIVGIGGLNQDPYFNHPKVGRLRHLYVESGWRKRGVGCLRGIITVLYVRLRVFGQ</sequence>
<dbReference type="EMBL" id="JAHHHV010000015">
    <property type="protein sequence ID" value="MBW4464542.1"/>
    <property type="molecule type" value="Genomic_DNA"/>
</dbReference>
<reference evidence="2" key="1">
    <citation type="submission" date="2021-05" db="EMBL/GenBank/DDBJ databases">
        <authorList>
            <person name="Pietrasiak N."/>
            <person name="Ward R."/>
            <person name="Stajich J.E."/>
            <person name="Kurbessoian T."/>
        </authorList>
    </citation>
    <scope>NUCLEOTIDE SEQUENCE</scope>
    <source>
        <strain evidence="2">GSE-TBD4-15B</strain>
    </source>
</reference>
<comment type="caution">
    <text evidence="2">The sequence shown here is derived from an EMBL/GenBank/DDBJ whole genome shotgun (WGS) entry which is preliminary data.</text>
</comment>
<dbReference type="AlphaFoldDB" id="A0A951P7N7"/>